<keyword evidence="2" id="KW-1185">Reference proteome</keyword>
<accession>A0A060LXK4</accession>
<evidence type="ECO:0000313" key="2">
    <source>
        <dbReference type="Proteomes" id="UP000027142"/>
    </source>
</evidence>
<proteinExistence type="predicted"/>
<dbReference type="EMBL" id="CP003923">
    <property type="protein sequence ID" value="AIC93008.1"/>
    <property type="molecule type" value="Genomic_DNA"/>
</dbReference>
<organism evidence="1 2">
    <name type="scientific">Shouchella lehensis G1</name>
    <dbReference type="NCBI Taxonomy" id="1246626"/>
    <lineage>
        <taxon>Bacteria</taxon>
        <taxon>Bacillati</taxon>
        <taxon>Bacillota</taxon>
        <taxon>Bacilli</taxon>
        <taxon>Bacillales</taxon>
        <taxon>Bacillaceae</taxon>
        <taxon>Shouchella</taxon>
    </lineage>
</organism>
<evidence type="ECO:0000313" key="1">
    <source>
        <dbReference type="EMBL" id="AIC93008.1"/>
    </source>
</evidence>
<dbReference type="KEGG" id="ble:BleG1_0400"/>
<dbReference type="PATRIC" id="fig|1246626.3.peg.389"/>
<reference evidence="1 2" key="1">
    <citation type="journal article" date="2014" name="Gene">
        <title>A comparative genomic analysis of the alkalitolerant soil bacterium Bacillus lehensis G1.</title>
        <authorList>
            <person name="Noor Y.M."/>
            <person name="Samsulrizal N.H."/>
            <person name="Jema'on N.A."/>
            <person name="Low K.O."/>
            <person name="Ramli A.N."/>
            <person name="Alias N.I."/>
            <person name="Damis S.I."/>
            <person name="Fuzi S.F."/>
            <person name="Isa M.N."/>
            <person name="Murad A.M."/>
            <person name="Raih M.F."/>
            <person name="Bakar F.D."/>
            <person name="Najimudin N."/>
            <person name="Mahadi N.M."/>
            <person name="Illias R.M."/>
        </authorList>
    </citation>
    <scope>NUCLEOTIDE SEQUENCE [LARGE SCALE GENOMIC DNA]</scope>
    <source>
        <strain evidence="1 2">G1</strain>
    </source>
</reference>
<sequence length="46" mass="5554">MDNESRCPFDEALSTTLEALNEDELWQEIFIVQKKKEEQQINKKRQ</sequence>
<dbReference type="HOGENOM" id="CLU_3180194_0_0_9"/>
<gene>
    <name evidence="1" type="ORF">BleG1_0400</name>
</gene>
<name>A0A060LXK4_9BACI</name>
<dbReference type="STRING" id="1246626.BleG1_0400"/>
<dbReference type="Proteomes" id="UP000027142">
    <property type="component" value="Chromosome"/>
</dbReference>
<protein>
    <submittedName>
        <fullName evidence="1">Uncharacterized protein</fullName>
    </submittedName>
</protein>
<dbReference type="AlphaFoldDB" id="A0A060LXK4"/>